<keyword evidence="3" id="KW-0067">ATP-binding</keyword>
<dbReference type="GO" id="GO:0070681">
    <property type="term" value="P:glutaminyl-tRNAGln biosynthesis via transamidation"/>
    <property type="evidence" value="ECO:0007669"/>
    <property type="project" value="TreeGrafter"/>
</dbReference>
<name>A0A382K1D2_9ZZZZ</name>
<dbReference type="GO" id="GO:0005524">
    <property type="term" value="F:ATP binding"/>
    <property type="evidence" value="ECO:0007669"/>
    <property type="project" value="UniProtKB-KW"/>
</dbReference>
<gene>
    <name evidence="6" type="ORF">METZ01_LOCUS270892</name>
</gene>
<dbReference type="InterPro" id="IPR014746">
    <property type="entry name" value="Gln_synth/guanido_kin_cat_dom"/>
</dbReference>
<dbReference type="AlphaFoldDB" id="A0A382K1D2"/>
<evidence type="ECO:0000259" key="5">
    <source>
        <dbReference type="Pfam" id="PF02934"/>
    </source>
</evidence>
<dbReference type="InterPro" id="IPR017959">
    <property type="entry name" value="Asn/Gln-tRNA_amidoTrfase_suB/E"/>
</dbReference>
<dbReference type="GO" id="GO:0050567">
    <property type="term" value="F:glutaminyl-tRNA synthase (glutamine-hydrolyzing) activity"/>
    <property type="evidence" value="ECO:0007669"/>
    <property type="project" value="TreeGrafter"/>
</dbReference>
<keyword evidence="4" id="KW-0648">Protein biosynthesis</keyword>
<organism evidence="6">
    <name type="scientific">marine metagenome</name>
    <dbReference type="NCBI Taxonomy" id="408172"/>
    <lineage>
        <taxon>unclassified sequences</taxon>
        <taxon>metagenomes</taxon>
        <taxon>ecological metagenomes</taxon>
    </lineage>
</organism>
<keyword evidence="2" id="KW-0547">Nucleotide-binding</keyword>
<dbReference type="SUPFAM" id="SSF55931">
    <property type="entry name" value="Glutamine synthetase/guanido kinase"/>
    <property type="match status" value="1"/>
</dbReference>
<dbReference type="GO" id="GO:0006412">
    <property type="term" value="P:translation"/>
    <property type="evidence" value="ECO:0007669"/>
    <property type="project" value="UniProtKB-KW"/>
</dbReference>
<evidence type="ECO:0000256" key="3">
    <source>
        <dbReference type="ARBA" id="ARBA00022840"/>
    </source>
</evidence>
<dbReference type="PANTHER" id="PTHR11659:SF0">
    <property type="entry name" value="GLUTAMYL-TRNA(GLN) AMIDOTRANSFERASE SUBUNIT B, MITOCHONDRIAL"/>
    <property type="match status" value="1"/>
</dbReference>
<feature type="non-terminal residue" evidence="6">
    <location>
        <position position="179"/>
    </location>
</feature>
<keyword evidence="1" id="KW-0436">Ligase</keyword>
<dbReference type="Pfam" id="PF02934">
    <property type="entry name" value="GatB_N"/>
    <property type="match status" value="1"/>
</dbReference>
<feature type="domain" description="Aspartyl/Glutamyl-tRNA(Gln) amidotransferase subunit B/E catalytic" evidence="5">
    <location>
        <begin position="10"/>
        <end position="179"/>
    </location>
</feature>
<protein>
    <recommendedName>
        <fullName evidence="5">Aspartyl/Glutamyl-tRNA(Gln) amidotransferase subunit B/E catalytic domain-containing protein</fullName>
    </recommendedName>
</protein>
<reference evidence="6" key="1">
    <citation type="submission" date="2018-05" db="EMBL/GenBank/DDBJ databases">
        <authorList>
            <person name="Lanie J.A."/>
            <person name="Ng W.-L."/>
            <person name="Kazmierczak K.M."/>
            <person name="Andrzejewski T.M."/>
            <person name="Davidsen T.M."/>
            <person name="Wayne K.J."/>
            <person name="Tettelin H."/>
            <person name="Glass J.I."/>
            <person name="Rusch D."/>
            <person name="Podicherti R."/>
            <person name="Tsui H.-C.T."/>
            <person name="Winkler M.E."/>
        </authorList>
    </citation>
    <scope>NUCLEOTIDE SEQUENCE</scope>
</reference>
<dbReference type="InterPro" id="IPR017958">
    <property type="entry name" value="Gln-tRNA_amidoTrfase_suB_CS"/>
</dbReference>
<dbReference type="PROSITE" id="PS01234">
    <property type="entry name" value="GATB"/>
    <property type="match status" value="1"/>
</dbReference>
<evidence type="ECO:0000256" key="2">
    <source>
        <dbReference type="ARBA" id="ARBA00022741"/>
    </source>
</evidence>
<evidence type="ECO:0000256" key="1">
    <source>
        <dbReference type="ARBA" id="ARBA00022598"/>
    </source>
</evidence>
<dbReference type="EMBL" id="UINC01077688">
    <property type="protein sequence ID" value="SVC18038.1"/>
    <property type="molecule type" value="Genomic_DNA"/>
</dbReference>
<sequence length="179" mass="20055">VATTSEQFETVIGLEVHVQLITNSKMFCSCSANYSGAEPNTHVCPVCLGLPGVLPVINEEAIRIIVAIGLSLNCRVSDFSKFDRKNYLYPDLMKGYQVSQFDLPICENGWQELEIDKNLFRCGITRVHMEEDTARLLHRKDARTGSSYSLVDINRSGVPLVEIVSEPDMRSPEQARAYL</sequence>
<dbReference type="InterPro" id="IPR006075">
    <property type="entry name" value="Asn/Gln-tRNA_Trfase_suB/E_cat"/>
</dbReference>
<proteinExistence type="predicted"/>
<dbReference type="PANTHER" id="PTHR11659">
    <property type="entry name" value="GLUTAMYL-TRNA GLN AMIDOTRANSFERASE SUBUNIT B MITOCHONDRIAL AND PROKARYOTIC PET112-RELATED"/>
    <property type="match status" value="1"/>
</dbReference>
<evidence type="ECO:0000256" key="4">
    <source>
        <dbReference type="ARBA" id="ARBA00022917"/>
    </source>
</evidence>
<accession>A0A382K1D2</accession>
<feature type="non-terminal residue" evidence="6">
    <location>
        <position position="1"/>
    </location>
</feature>
<evidence type="ECO:0000313" key="6">
    <source>
        <dbReference type="EMBL" id="SVC18038.1"/>
    </source>
</evidence>